<accession>I0YSJ0</accession>
<dbReference type="InterPro" id="IPR006571">
    <property type="entry name" value="TLDc_dom"/>
</dbReference>
<protein>
    <recommendedName>
        <fullName evidence="2">TLDc domain-containing protein</fullName>
    </recommendedName>
</protein>
<dbReference type="eggNOG" id="ENOG502S19X">
    <property type="taxonomic scope" value="Eukaryota"/>
</dbReference>
<proteinExistence type="predicted"/>
<feature type="compositionally biased region" description="Basic and acidic residues" evidence="1">
    <location>
        <begin position="42"/>
        <end position="59"/>
    </location>
</feature>
<dbReference type="Pfam" id="PF07534">
    <property type="entry name" value="TLD"/>
    <property type="match status" value="1"/>
</dbReference>
<dbReference type="STRING" id="574566.I0YSJ0"/>
<dbReference type="KEGG" id="csl:COCSUDRAFT_17367"/>
<organism evidence="3 4">
    <name type="scientific">Coccomyxa subellipsoidea (strain C-169)</name>
    <name type="common">Green microalga</name>
    <dbReference type="NCBI Taxonomy" id="574566"/>
    <lineage>
        <taxon>Eukaryota</taxon>
        <taxon>Viridiplantae</taxon>
        <taxon>Chlorophyta</taxon>
        <taxon>core chlorophytes</taxon>
        <taxon>Trebouxiophyceae</taxon>
        <taxon>Trebouxiophyceae incertae sedis</taxon>
        <taxon>Coccomyxaceae</taxon>
        <taxon>Coccomyxa</taxon>
        <taxon>Coccomyxa subellipsoidea</taxon>
    </lineage>
</organism>
<keyword evidence="4" id="KW-1185">Reference proteome</keyword>
<feature type="compositionally biased region" description="Polar residues" evidence="1">
    <location>
        <begin position="30"/>
        <end position="39"/>
    </location>
</feature>
<feature type="domain" description="TLDc" evidence="2">
    <location>
        <begin position="128"/>
        <end position="197"/>
    </location>
</feature>
<feature type="region of interest" description="Disordered" evidence="1">
    <location>
        <begin position="26"/>
        <end position="62"/>
    </location>
</feature>
<evidence type="ECO:0000256" key="1">
    <source>
        <dbReference type="SAM" id="MobiDB-lite"/>
    </source>
</evidence>
<dbReference type="GeneID" id="17039343"/>
<evidence type="ECO:0000313" key="3">
    <source>
        <dbReference type="EMBL" id="EIE21359.1"/>
    </source>
</evidence>
<gene>
    <name evidence="3" type="ORF">COCSUDRAFT_17367</name>
</gene>
<dbReference type="OrthoDB" id="25620at2759"/>
<dbReference type="RefSeq" id="XP_005645903.1">
    <property type="nucleotide sequence ID" value="XM_005645846.1"/>
</dbReference>
<evidence type="ECO:0000259" key="2">
    <source>
        <dbReference type="Pfam" id="PF07534"/>
    </source>
</evidence>
<dbReference type="AlphaFoldDB" id="I0YSJ0"/>
<name>I0YSJ0_COCSC</name>
<dbReference type="EMBL" id="AGSI01000012">
    <property type="protein sequence ID" value="EIE21359.1"/>
    <property type="molecule type" value="Genomic_DNA"/>
</dbReference>
<evidence type="ECO:0000313" key="4">
    <source>
        <dbReference type="Proteomes" id="UP000007264"/>
    </source>
</evidence>
<sequence length="302" mass="32361">MTRPTSHGNLLEHSVSKQYAAFSCAKTARSKNTSQQPKQSQRRAERIPGLRCRAEKQPEGDSPDFIERMVGAVFGKKALEAAEPFGMKRMSDEAYNEQSVATITELAALMEGDSPEVALFRPLLAKTRLESKPLRLAYSADRDSWSAGAFHAAVDTYGAAVVLGRTAGGAVFGGYNPRGWIGLGEDRNAMSAFLFTFPSGDTSKPAEKLVKVGGAGLAVIDKAEAGPQFGAEGLTIPLQQGQERVGKSRLGSYYARRADGGRTLFAAGEEKRAQLVDLKVFVAAGGPEEWQLDGIVWKSSGS</sequence>
<comment type="caution">
    <text evidence="3">The sequence shown here is derived from an EMBL/GenBank/DDBJ whole genome shotgun (WGS) entry which is preliminary data.</text>
</comment>
<reference evidence="3 4" key="1">
    <citation type="journal article" date="2012" name="Genome Biol.">
        <title>The genome of the polar eukaryotic microalga coccomyxa subellipsoidea reveals traits of cold adaptation.</title>
        <authorList>
            <person name="Blanc G."/>
            <person name="Agarkova I."/>
            <person name="Grimwood J."/>
            <person name="Kuo A."/>
            <person name="Brueggeman A."/>
            <person name="Dunigan D."/>
            <person name="Gurnon J."/>
            <person name="Ladunga I."/>
            <person name="Lindquist E."/>
            <person name="Lucas S."/>
            <person name="Pangilinan J."/>
            <person name="Proschold T."/>
            <person name="Salamov A."/>
            <person name="Schmutz J."/>
            <person name="Weeks D."/>
            <person name="Yamada T."/>
            <person name="Claverie J.M."/>
            <person name="Grigoriev I."/>
            <person name="Van Etten J."/>
            <person name="Lomsadze A."/>
            <person name="Borodovsky M."/>
        </authorList>
    </citation>
    <scope>NUCLEOTIDE SEQUENCE [LARGE SCALE GENOMIC DNA]</scope>
    <source>
        <strain evidence="3 4">C-169</strain>
    </source>
</reference>
<dbReference type="Proteomes" id="UP000007264">
    <property type="component" value="Unassembled WGS sequence"/>
</dbReference>